<comment type="caution">
    <text evidence="1">The sequence shown here is derived from an EMBL/GenBank/DDBJ whole genome shotgun (WGS) entry which is preliminary data.</text>
</comment>
<organism evidence="1 2">
    <name type="scientific">Cryptococcus amylolentus CBS 6273</name>
    <dbReference type="NCBI Taxonomy" id="1296118"/>
    <lineage>
        <taxon>Eukaryota</taxon>
        <taxon>Fungi</taxon>
        <taxon>Dikarya</taxon>
        <taxon>Basidiomycota</taxon>
        <taxon>Agaricomycotina</taxon>
        <taxon>Tremellomycetes</taxon>
        <taxon>Tremellales</taxon>
        <taxon>Cryptococcaceae</taxon>
        <taxon>Cryptococcus</taxon>
    </lineage>
</organism>
<evidence type="ECO:0000313" key="1">
    <source>
        <dbReference type="EMBL" id="ODN97933.1"/>
    </source>
</evidence>
<sequence>MPRSSSHRAGEQLLYYSVPPLIGNTNKLCGLGINFSLGPLFNPRKMTEFIEYADESYSEQCIPVIYLAEINLLLGGNLKTFTSVLCSRRVPTWDTPIPQGKEPANALHLDVYLRRHGPRLPANTITIRTIYNDPPGTSIEQTVLSWSSIVTSAPHVKHVNEIHIYQAAKAKEEVLKLRGGVTEELLEAKPFEFVEVDYEAFPPADRDAEGGELFWKEARWFTRSALTRRYSWPIAYTAEEDVW</sequence>
<protein>
    <submittedName>
        <fullName evidence="1">Uncharacterized protein</fullName>
    </submittedName>
</protein>
<dbReference type="AlphaFoldDB" id="A0A1E3JAN0"/>
<dbReference type="OrthoDB" id="10359954at2759"/>
<dbReference type="EMBL" id="MEKH01000013">
    <property type="protein sequence ID" value="ODN97933.1"/>
    <property type="molecule type" value="Genomic_DNA"/>
</dbReference>
<proteinExistence type="predicted"/>
<evidence type="ECO:0000313" key="2">
    <source>
        <dbReference type="Proteomes" id="UP000095149"/>
    </source>
</evidence>
<dbReference type="Proteomes" id="UP000095149">
    <property type="component" value="Unassembled WGS sequence"/>
</dbReference>
<accession>A0A1E3JAN0</accession>
<gene>
    <name evidence="1" type="ORF">I350_07569</name>
</gene>
<reference evidence="1 2" key="1">
    <citation type="submission" date="2016-06" db="EMBL/GenBank/DDBJ databases">
        <title>Evolution of pathogenesis and genome organization in the Tremellales.</title>
        <authorList>
            <person name="Cuomo C."/>
            <person name="Litvintseva A."/>
            <person name="Heitman J."/>
            <person name="Chen Y."/>
            <person name="Sun S."/>
            <person name="Springer D."/>
            <person name="Dromer F."/>
            <person name="Young S."/>
            <person name="Zeng Q."/>
            <person name="Chapman S."/>
            <person name="Gujja S."/>
            <person name="Saif S."/>
            <person name="Birren B."/>
        </authorList>
    </citation>
    <scope>NUCLEOTIDE SEQUENCE [LARGE SCALE GENOMIC DNA]</scope>
    <source>
        <strain evidence="1 2">CBS 6273</strain>
    </source>
</reference>
<name>A0A1E3JAN0_9TREE</name>